<accession>A0A3D9KJ23</accession>
<dbReference type="AlphaFoldDB" id="A0A3D9KJ23"/>
<gene>
    <name evidence="2" type="ORF">DFP98_1034</name>
</gene>
<feature type="domain" description="Transposase zinc-ribbon" evidence="1">
    <location>
        <begin position="15"/>
        <end position="62"/>
    </location>
</feature>
<organism evidence="2 3">
    <name type="scientific">Cohnella phaseoli</name>
    <dbReference type="NCBI Taxonomy" id="456490"/>
    <lineage>
        <taxon>Bacteria</taxon>
        <taxon>Bacillati</taxon>
        <taxon>Bacillota</taxon>
        <taxon>Bacilli</taxon>
        <taxon>Bacillales</taxon>
        <taxon>Paenibacillaceae</taxon>
        <taxon>Cohnella</taxon>
    </lineage>
</organism>
<dbReference type="EMBL" id="QRDZ01000003">
    <property type="protein sequence ID" value="RED86157.1"/>
    <property type="molecule type" value="Genomic_DNA"/>
</dbReference>
<evidence type="ECO:0000259" key="1">
    <source>
        <dbReference type="Pfam" id="PF12760"/>
    </source>
</evidence>
<evidence type="ECO:0000313" key="3">
    <source>
        <dbReference type="Proteomes" id="UP000256977"/>
    </source>
</evidence>
<protein>
    <submittedName>
        <fullName evidence="2">Transposase-like zinc ribbon protein</fullName>
    </submittedName>
</protein>
<dbReference type="RefSeq" id="WP_116059305.1">
    <property type="nucleotide sequence ID" value="NZ_QRDZ01000003.1"/>
</dbReference>
<dbReference type="OrthoDB" id="9769409at2"/>
<comment type="caution">
    <text evidence="2">The sequence shown here is derived from an EMBL/GenBank/DDBJ whole genome shotgun (WGS) entry which is preliminary data.</text>
</comment>
<name>A0A3D9KJ23_9BACL</name>
<proteinExistence type="predicted"/>
<sequence>MDNSVTFELFCETFKDEHSCIQALFTARWPNGFRCPQCACPSYYEIRTRRLPLFECRSCRVQTSLIVGTIMEGSRTPLRLWFQALFLHAQPRGISASRLAEIIGTTYKTAWLICHKIRQAMSATDSKELLSGIVRINCGVYGRPYNPTVFRHPQEQPLLAAASLDNNGQFAYVKIKQVPDKYLIYDRITNGGKHHFIENYVSPDVKDVNAVILKFSPGRYRPLIQLCERASNWINYVFSGIGPKHLQSYLDQFCFGTNNMDRSSSRFLHLLKCAASSSVITYPQLISRVDHSDQHKRIYYELLKDAS</sequence>
<keyword evidence="3" id="KW-1185">Reference proteome</keyword>
<dbReference type="Proteomes" id="UP000256977">
    <property type="component" value="Unassembled WGS sequence"/>
</dbReference>
<dbReference type="Pfam" id="PF12760">
    <property type="entry name" value="Zn_ribbon_IS1595"/>
    <property type="match status" value="1"/>
</dbReference>
<reference evidence="2 3" key="1">
    <citation type="submission" date="2018-07" db="EMBL/GenBank/DDBJ databases">
        <title>Genomic Encyclopedia of Type Strains, Phase III (KMG-III): the genomes of soil and plant-associated and newly described type strains.</title>
        <authorList>
            <person name="Whitman W."/>
        </authorList>
    </citation>
    <scope>NUCLEOTIDE SEQUENCE [LARGE SCALE GENOMIC DNA]</scope>
    <source>
        <strain evidence="2 3">CECT 7287</strain>
    </source>
</reference>
<dbReference type="InterPro" id="IPR024442">
    <property type="entry name" value="Transposase_Zn_ribbon"/>
</dbReference>
<evidence type="ECO:0000313" key="2">
    <source>
        <dbReference type="EMBL" id="RED86157.1"/>
    </source>
</evidence>